<dbReference type="InterPro" id="IPR015590">
    <property type="entry name" value="Aldehyde_DH_dom"/>
</dbReference>
<comment type="similarity">
    <text evidence="1 6">Belongs to the aldehyde dehydrogenase family.</text>
</comment>
<dbReference type="InterPro" id="IPR016162">
    <property type="entry name" value="Ald_DH_N"/>
</dbReference>
<evidence type="ECO:0000256" key="1">
    <source>
        <dbReference type="ARBA" id="ARBA00009986"/>
    </source>
</evidence>
<dbReference type="InterPro" id="IPR016163">
    <property type="entry name" value="Ald_DH_C"/>
</dbReference>
<evidence type="ECO:0000313" key="8">
    <source>
        <dbReference type="EMBL" id="REF68732.1"/>
    </source>
</evidence>
<dbReference type="FunFam" id="3.40.309.10:FF:000012">
    <property type="entry name" value="Betaine aldehyde dehydrogenase"/>
    <property type="match status" value="1"/>
</dbReference>
<evidence type="ECO:0000256" key="4">
    <source>
        <dbReference type="ARBA" id="ARBA00049194"/>
    </source>
</evidence>
<dbReference type="FunFam" id="3.40.605.10:FF:000007">
    <property type="entry name" value="NAD/NADP-dependent betaine aldehyde dehydrogenase"/>
    <property type="match status" value="1"/>
</dbReference>
<organism evidence="8 9">
    <name type="scientific">Paracoccus versutus</name>
    <name type="common">Thiobacillus versutus</name>
    <dbReference type="NCBI Taxonomy" id="34007"/>
    <lineage>
        <taxon>Bacteria</taxon>
        <taxon>Pseudomonadati</taxon>
        <taxon>Pseudomonadota</taxon>
        <taxon>Alphaproteobacteria</taxon>
        <taxon>Rhodobacterales</taxon>
        <taxon>Paracoccaceae</taxon>
        <taxon>Paracoccus</taxon>
    </lineage>
</organism>
<dbReference type="Gene3D" id="3.40.605.10">
    <property type="entry name" value="Aldehyde Dehydrogenase, Chain A, domain 1"/>
    <property type="match status" value="1"/>
</dbReference>
<dbReference type="GO" id="GO:0004029">
    <property type="term" value="F:aldehyde dehydrogenase (NAD+) activity"/>
    <property type="evidence" value="ECO:0007669"/>
    <property type="project" value="UniProtKB-EC"/>
</dbReference>
<dbReference type="Pfam" id="PF00171">
    <property type="entry name" value="Aldedh"/>
    <property type="match status" value="1"/>
</dbReference>
<evidence type="ECO:0000256" key="6">
    <source>
        <dbReference type="RuleBase" id="RU003345"/>
    </source>
</evidence>
<proteinExistence type="inferred from homology"/>
<gene>
    <name evidence="8" type="ORF">BDD41_3803</name>
</gene>
<dbReference type="SUPFAM" id="SSF53720">
    <property type="entry name" value="ALDH-like"/>
    <property type="match status" value="1"/>
</dbReference>
<dbReference type="CDD" id="cd07139">
    <property type="entry name" value="ALDH_AldA-Rv0768"/>
    <property type="match status" value="1"/>
</dbReference>
<dbReference type="InterPro" id="IPR029510">
    <property type="entry name" value="Ald_DH_CS_GLU"/>
</dbReference>
<dbReference type="PROSITE" id="PS00687">
    <property type="entry name" value="ALDEHYDE_DEHYDR_GLU"/>
    <property type="match status" value="1"/>
</dbReference>
<feature type="domain" description="Aldehyde dehydrogenase" evidence="7">
    <location>
        <begin position="15"/>
        <end position="476"/>
    </location>
</feature>
<dbReference type="PROSITE" id="PS00070">
    <property type="entry name" value="ALDEHYDE_DEHYDR_CYS"/>
    <property type="match status" value="1"/>
</dbReference>
<dbReference type="RefSeq" id="WP_116222671.1">
    <property type="nucleotide sequence ID" value="NZ_CP038197.1"/>
</dbReference>
<dbReference type="EMBL" id="QTUJ01000003">
    <property type="protein sequence ID" value="REF68732.1"/>
    <property type="molecule type" value="Genomic_DNA"/>
</dbReference>
<keyword evidence="2 6" id="KW-0560">Oxidoreductase</keyword>
<comment type="caution">
    <text evidence="8">The sequence shown here is derived from an EMBL/GenBank/DDBJ whole genome shotgun (WGS) entry which is preliminary data.</text>
</comment>
<dbReference type="PANTHER" id="PTHR42804:SF1">
    <property type="entry name" value="ALDEHYDE DEHYDROGENASE-RELATED"/>
    <property type="match status" value="1"/>
</dbReference>
<dbReference type="AlphaFoldDB" id="A0A3D9XKR9"/>
<evidence type="ECO:0000259" key="7">
    <source>
        <dbReference type="Pfam" id="PF00171"/>
    </source>
</evidence>
<dbReference type="Gene3D" id="3.40.309.10">
    <property type="entry name" value="Aldehyde Dehydrogenase, Chain A, domain 2"/>
    <property type="match status" value="1"/>
</dbReference>
<evidence type="ECO:0000256" key="5">
    <source>
        <dbReference type="PROSITE-ProRule" id="PRU10007"/>
    </source>
</evidence>
<dbReference type="EC" id="1.2.1.3" evidence="3"/>
<dbReference type="InterPro" id="IPR016160">
    <property type="entry name" value="Ald_DH_CS_CYS"/>
</dbReference>
<comment type="catalytic activity">
    <reaction evidence="4">
        <text>an aldehyde + NAD(+) + H2O = a carboxylate + NADH + 2 H(+)</text>
        <dbReference type="Rhea" id="RHEA:16185"/>
        <dbReference type="ChEBI" id="CHEBI:15377"/>
        <dbReference type="ChEBI" id="CHEBI:15378"/>
        <dbReference type="ChEBI" id="CHEBI:17478"/>
        <dbReference type="ChEBI" id="CHEBI:29067"/>
        <dbReference type="ChEBI" id="CHEBI:57540"/>
        <dbReference type="ChEBI" id="CHEBI:57945"/>
        <dbReference type="EC" id="1.2.1.3"/>
    </reaction>
</comment>
<name>A0A3D9XKR9_PARVE</name>
<accession>A0A3D9XKR9</accession>
<dbReference type="PANTHER" id="PTHR42804">
    <property type="entry name" value="ALDEHYDE DEHYDROGENASE"/>
    <property type="match status" value="1"/>
</dbReference>
<dbReference type="Proteomes" id="UP000256941">
    <property type="component" value="Unassembled WGS sequence"/>
</dbReference>
<evidence type="ECO:0000256" key="3">
    <source>
        <dbReference type="ARBA" id="ARBA00024226"/>
    </source>
</evidence>
<protein>
    <recommendedName>
        <fullName evidence="3">aldehyde dehydrogenase (NAD(+))</fullName>
        <ecNumber evidence="3">1.2.1.3</ecNumber>
    </recommendedName>
</protein>
<reference evidence="8 9" key="1">
    <citation type="submission" date="2018-08" db="EMBL/GenBank/DDBJ databases">
        <title>Genomic Encyclopedia of Archaeal and Bacterial Type Strains, Phase II (KMG-II): from individual species to whole genera.</title>
        <authorList>
            <person name="Goeker M."/>
        </authorList>
    </citation>
    <scope>NUCLEOTIDE SEQUENCE [LARGE SCALE GENOMIC DNA]</scope>
    <source>
        <strain evidence="8 9">DSM 17099</strain>
    </source>
</reference>
<evidence type="ECO:0000313" key="9">
    <source>
        <dbReference type="Proteomes" id="UP000256941"/>
    </source>
</evidence>
<sequence>MWQGRYDQLYIGGQWIKPASDGRIEVISPFTEDALGSVPDGTREDMDRAIAAAREAFDHGPWPRMPLAERKAAVARLGAQFRAHEDTLAELVSTEMGCPITMSKGMQSIGARLLIDSYLEIVDDYPFRSFRRSRTGNALVTREPIGVVAAVVPWNAPQLVTMIKIIPALLAGCTVVLKPAPETPFDAYLLAEMAAAAGFPAGVINIVPAGREIGEYLVTHPSVDKVSFTGSTAAGRRIASLCGQDLRRVSLELGGKSAAIILDDADFDQAVEMLRTASLRNNGQVCSGKTRIVVPERHASELIDRIVALMDSMPIGDPLDPATQIGPLVSKRQRDRVADYLAIGQAEGARIVRGGDRPLGLDRGWFIDPTLFVDVDRKMRIAQEEIFGPVLTVLTYKDDEDAIAIANDSAYGLNGAVFSGDFDRALGVASRIRSGVVELNGNLVGFHAPIGGWKCSGIGREAGLEAFDAYVECRSIGMPREMVDALEK</sequence>
<evidence type="ECO:0000256" key="2">
    <source>
        <dbReference type="ARBA" id="ARBA00023002"/>
    </source>
</evidence>
<dbReference type="InterPro" id="IPR016161">
    <property type="entry name" value="Ald_DH/histidinol_DH"/>
</dbReference>
<feature type="active site" evidence="5">
    <location>
        <position position="252"/>
    </location>
</feature>